<keyword evidence="2" id="KW-0804">Transcription</keyword>
<feature type="compositionally biased region" description="Low complexity" evidence="3">
    <location>
        <begin position="152"/>
        <end position="172"/>
    </location>
</feature>
<dbReference type="PANTHER" id="PTHR45926">
    <property type="entry name" value="OSJNBA0053K19.4 PROTEIN"/>
    <property type="match status" value="1"/>
</dbReference>
<dbReference type="EMBL" id="CAWUPB010000893">
    <property type="protein sequence ID" value="CAK7328180.1"/>
    <property type="molecule type" value="Genomic_DNA"/>
</dbReference>
<keyword evidence="6" id="KW-1185">Reference proteome</keyword>
<evidence type="ECO:0000256" key="2">
    <source>
        <dbReference type="ARBA" id="ARBA00023163"/>
    </source>
</evidence>
<dbReference type="InterPro" id="IPR027353">
    <property type="entry name" value="NET_dom"/>
</dbReference>
<dbReference type="AlphaFoldDB" id="A0AAV1R6P8"/>
<evidence type="ECO:0000259" key="4">
    <source>
        <dbReference type="PROSITE" id="PS51525"/>
    </source>
</evidence>
<keyword evidence="1" id="KW-0805">Transcription regulation</keyword>
<feature type="region of interest" description="Disordered" evidence="3">
    <location>
        <begin position="140"/>
        <end position="174"/>
    </location>
</feature>
<dbReference type="InterPro" id="IPR038336">
    <property type="entry name" value="NET_sf"/>
</dbReference>
<proteinExistence type="predicted"/>
<comment type="caution">
    <text evidence="5">The sequence shown here is derived from an EMBL/GenBank/DDBJ whole genome shotgun (WGS) entry which is preliminary data.</text>
</comment>
<gene>
    <name evidence="5" type="ORF">DCAF_LOCUS5900</name>
</gene>
<sequence>MSEGSSCLEASAHINKSGPDYFSYYTCQVKELLSQDDDSLPFSMDVTGNTLGESEGKNVIENGSNGLIFSNSVGAGLSDYKKERLNALLRQAVAALAPAVDQMIDKACDKEMIDSVIKMDRIKSEVRCKRLASENIVAEGGAEQNPSKKLKISSSFSSTSNPANASPASSGSFREGSASKCMDSGCLNVALPREGISNVVLNHCAHCSIAGTPAQKTGPEGKGDDDMQFLLQTDSSMVEKAIKKYSDELITTLAHMEKQLEELLDAVVSTCRPMKTIEKQELQELIKKLPPKNLNRVAEIVQRGKPLGMQSSDEVLVDLEQQDNVTLQRLYYYVEAVEKTRELLL</sequence>
<dbReference type="PROSITE" id="PS51525">
    <property type="entry name" value="NET"/>
    <property type="match status" value="1"/>
</dbReference>
<evidence type="ECO:0000256" key="1">
    <source>
        <dbReference type="ARBA" id="ARBA00023015"/>
    </source>
</evidence>
<organism evidence="5 6">
    <name type="scientific">Dovyalis caffra</name>
    <dbReference type="NCBI Taxonomy" id="77055"/>
    <lineage>
        <taxon>Eukaryota</taxon>
        <taxon>Viridiplantae</taxon>
        <taxon>Streptophyta</taxon>
        <taxon>Embryophyta</taxon>
        <taxon>Tracheophyta</taxon>
        <taxon>Spermatophyta</taxon>
        <taxon>Magnoliopsida</taxon>
        <taxon>eudicotyledons</taxon>
        <taxon>Gunneridae</taxon>
        <taxon>Pentapetalae</taxon>
        <taxon>rosids</taxon>
        <taxon>fabids</taxon>
        <taxon>Malpighiales</taxon>
        <taxon>Salicaceae</taxon>
        <taxon>Flacourtieae</taxon>
        <taxon>Dovyalis</taxon>
    </lineage>
</organism>
<dbReference type="Gene3D" id="1.20.1270.220">
    <property type="match status" value="1"/>
</dbReference>
<name>A0AAV1R6P8_9ROSI</name>
<protein>
    <recommendedName>
        <fullName evidence="4">NET domain-containing protein</fullName>
    </recommendedName>
</protein>
<evidence type="ECO:0000313" key="6">
    <source>
        <dbReference type="Proteomes" id="UP001314170"/>
    </source>
</evidence>
<dbReference type="Pfam" id="PF17035">
    <property type="entry name" value="BET"/>
    <property type="match status" value="1"/>
</dbReference>
<dbReference type="Proteomes" id="UP001314170">
    <property type="component" value="Unassembled WGS sequence"/>
</dbReference>
<evidence type="ECO:0000256" key="3">
    <source>
        <dbReference type="SAM" id="MobiDB-lite"/>
    </source>
</evidence>
<evidence type="ECO:0000313" key="5">
    <source>
        <dbReference type="EMBL" id="CAK7328180.1"/>
    </source>
</evidence>
<accession>A0AAV1R6P8</accession>
<reference evidence="5 6" key="1">
    <citation type="submission" date="2024-01" db="EMBL/GenBank/DDBJ databases">
        <authorList>
            <person name="Waweru B."/>
        </authorList>
    </citation>
    <scope>NUCLEOTIDE SEQUENCE [LARGE SCALE GENOMIC DNA]</scope>
</reference>
<feature type="domain" description="NET" evidence="4">
    <location>
        <begin position="264"/>
        <end position="345"/>
    </location>
</feature>